<reference evidence="1" key="1">
    <citation type="journal article" date="2020" name="Stud. Mycol.">
        <title>101 Dothideomycetes genomes: a test case for predicting lifestyles and emergence of pathogens.</title>
        <authorList>
            <person name="Haridas S."/>
            <person name="Albert R."/>
            <person name="Binder M."/>
            <person name="Bloem J."/>
            <person name="Labutti K."/>
            <person name="Salamov A."/>
            <person name="Andreopoulos B."/>
            <person name="Baker S."/>
            <person name="Barry K."/>
            <person name="Bills G."/>
            <person name="Bluhm B."/>
            <person name="Cannon C."/>
            <person name="Castanera R."/>
            <person name="Culley D."/>
            <person name="Daum C."/>
            <person name="Ezra D."/>
            <person name="Gonzalez J."/>
            <person name="Henrissat B."/>
            <person name="Kuo A."/>
            <person name="Liang C."/>
            <person name="Lipzen A."/>
            <person name="Lutzoni F."/>
            <person name="Magnuson J."/>
            <person name="Mondo S."/>
            <person name="Nolan M."/>
            <person name="Ohm R."/>
            <person name="Pangilinan J."/>
            <person name="Park H.-J."/>
            <person name="Ramirez L."/>
            <person name="Alfaro M."/>
            <person name="Sun H."/>
            <person name="Tritt A."/>
            <person name="Yoshinaga Y."/>
            <person name="Zwiers L.-H."/>
            <person name="Turgeon B."/>
            <person name="Goodwin S."/>
            <person name="Spatafora J."/>
            <person name="Crous P."/>
            <person name="Grigoriev I."/>
        </authorList>
    </citation>
    <scope>NUCLEOTIDE SEQUENCE</scope>
    <source>
        <strain evidence="1">CBS 119687</strain>
    </source>
</reference>
<name>A0A6A6A810_9PLEO</name>
<dbReference type="RefSeq" id="XP_033521734.1">
    <property type="nucleotide sequence ID" value="XM_033668568.1"/>
</dbReference>
<accession>A0A6A6A810</accession>
<sequence>MISTGTKYVAYVVGALAFLTMASIHPFTPKSKSDSHSPTTVKPTADRKSRFNIMRYSYPSTQIEPSKIDGLPVAHCRTRQQANWYLDTVRKRMDGGVLKEGDGVRYEVQRPGGGKKTFVYWIEEVEGVEGIMEC</sequence>
<dbReference type="EMBL" id="ML977511">
    <property type="protein sequence ID" value="KAF2127345.1"/>
    <property type="molecule type" value="Genomic_DNA"/>
</dbReference>
<organism evidence="1 2">
    <name type="scientific">Dothidotthia symphoricarpi CBS 119687</name>
    <dbReference type="NCBI Taxonomy" id="1392245"/>
    <lineage>
        <taxon>Eukaryota</taxon>
        <taxon>Fungi</taxon>
        <taxon>Dikarya</taxon>
        <taxon>Ascomycota</taxon>
        <taxon>Pezizomycotina</taxon>
        <taxon>Dothideomycetes</taxon>
        <taxon>Pleosporomycetidae</taxon>
        <taxon>Pleosporales</taxon>
        <taxon>Dothidotthiaceae</taxon>
        <taxon>Dothidotthia</taxon>
    </lineage>
</organism>
<keyword evidence="2" id="KW-1185">Reference proteome</keyword>
<evidence type="ECO:0000313" key="1">
    <source>
        <dbReference type="EMBL" id="KAF2127345.1"/>
    </source>
</evidence>
<proteinExistence type="predicted"/>
<protein>
    <submittedName>
        <fullName evidence="1">Uncharacterized protein</fullName>
    </submittedName>
</protein>
<gene>
    <name evidence="1" type="ORF">P153DRAFT_368652</name>
</gene>
<dbReference type="Proteomes" id="UP000799771">
    <property type="component" value="Unassembled WGS sequence"/>
</dbReference>
<dbReference type="GeneID" id="54409000"/>
<dbReference type="AlphaFoldDB" id="A0A6A6A810"/>
<evidence type="ECO:0000313" key="2">
    <source>
        <dbReference type="Proteomes" id="UP000799771"/>
    </source>
</evidence>